<keyword evidence="2" id="KW-0812">Transmembrane</keyword>
<name>A0ABV6X1C9_9ACTN</name>
<sequence length="101" mass="11106">MAAAYVLAVWLAASVRVPFGPTMEADRWVVDAGFATALSAAVLTWAGWWMDRGERSEKASESTDSAGRRDVFHNEHNRYYGPTHTGSGNQYNSPPKEEEAS</sequence>
<proteinExistence type="predicted"/>
<feature type="region of interest" description="Disordered" evidence="1">
    <location>
        <begin position="54"/>
        <end position="101"/>
    </location>
</feature>
<feature type="compositionally biased region" description="Basic and acidic residues" evidence="1">
    <location>
        <begin position="54"/>
        <end position="78"/>
    </location>
</feature>
<keyword evidence="2" id="KW-1133">Transmembrane helix</keyword>
<evidence type="ECO:0000313" key="4">
    <source>
        <dbReference type="Proteomes" id="UP001592530"/>
    </source>
</evidence>
<organism evidence="3 4">
    <name type="scientific">Streptacidiphilus alkalitolerans</name>
    <dbReference type="NCBI Taxonomy" id="3342712"/>
    <lineage>
        <taxon>Bacteria</taxon>
        <taxon>Bacillati</taxon>
        <taxon>Actinomycetota</taxon>
        <taxon>Actinomycetes</taxon>
        <taxon>Kitasatosporales</taxon>
        <taxon>Streptomycetaceae</taxon>
        <taxon>Streptacidiphilus</taxon>
    </lineage>
</organism>
<evidence type="ECO:0000256" key="2">
    <source>
        <dbReference type="SAM" id="Phobius"/>
    </source>
</evidence>
<accession>A0ABV6X1C9</accession>
<protein>
    <submittedName>
        <fullName evidence="3">Uncharacterized protein</fullName>
    </submittedName>
</protein>
<keyword evidence="2" id="KW-0472">Membrane</keyword>
<dbReference type="EMBL" id="JBHEZY010000005">
    <property type="protein sequence ID" value="MFC1432093.1"/>
    <property type="molecule type" value="Genomic_DNA"/>
</dbReference>
<comment type="caution">
    <text evidence="3">The sequence shown here is derived from an EMBL/GenBank/DDBJ whole genome shotgun (WGS) entry which is preliminary data.</text>
</comment>
<feature type="transmembrane region" description="Helical" evidence="2">
    <location>
        <begin position="32"/>
        <end position="50"/>
    </location>
</feature>
<evidence type="ECO:0000313" key="3">
    <source>
        <dbReference type="EMBL" id="MFC1432093.1"/>
    </source>
</evidence>
<dbReference type="Proteomes" id="UP001592530">
    <property type="component" value="Unassembled WGS sequence"/>
</dbReference>
<dbReference type="RefSeq" id="WP_380553509.1">
    <property type="nucleotide sequence ID" value="NZ_JBHEZY010000005.1"/>
</dbReference>
<reference evidence="3 4" key="1">
    <citation type="submission" date="2024-09" db="EMBL/GenBank/DDBJ databases">
        <authorList>
            <person name="Lee S.D."/>
        </authorList>
    </citation>
    <scope>NUCLEOTIDE SEQUENCE [LARGE SCALE GENOMIC DNA]</scope>
    <source>
        <strain evidence="3 4">N1-3</strain>
    </source>
</reference>
<gene>
    <name evidence="3" type="ORF">ACEZDB_15710</name>
</gene>
<evidence type="ECO:0000256" key="1">
    <source>
        <dbReference type="SAM" id="MobiDB-lite"/>
    </source>
</evidence>
<feature type="compositionally biased region" description="Polar residues" evidence="1">
    <location>
        <begin position="84"/>
        <end position="93"/>
    </location>
</feature>